<protein>
    <submittedName>
        <fullName evidence="2">Uncharacterized protein</fullName>
    </submittedName>
</protein>
<keyword evidence="1" id="KW-1133">Transmembrane helix</keyword>
<evidence type="ECO:0000313" key="3">
    <source>
        <dbReference type="Proteomes" id="UP000274822"/>
    </source>
</evidence>
<keyword evidence="1" id="KW-0472">Membrane</keyword>
<dbReference type="EMBL" id="RBNJ01007775">
    <property type="protein sequence ID" value="RUS27798.1"/>
    <property type="molecule type" value="Genomic_DNA"/>
</dbReference>
<dbReference type="Proteomes" id="UP000274822">
    <property type="component" value="Unassembled WGS sequence"/>
</dbReference>
<keyword evidence="1" id="KW-0812">Transmembrane</keyword>
<proteinExistence type="predicted"/>
<sequence length="95" mass="10193">MVSNNKCRHASHAKTKEKAYQYGMLPNQHPIMFMTPILMAIFVVELLCAILGNKSSTNQCSAITEFNVVSGICPELALVNAVPSSWGVGARVGVG</sequence>
<accession>A0A433QDE4</accession>
<name>A0A433QDE4_9FUNG</name>
<gene>
    <name evidence="2" type="ORF">BC938DRAFT_482721</name>
</gene>
<evidence type="ECO:0000256" key="1">
    <source>
        <dbReference type="SAM" id="Phobius"/>
    </source>
</evidence>
<organism evidence="2 3">
    <name type="scientific">Jimgerdemannia flammicorona</name>
    <dbReference type="NCBI Taxonomy" id="994334"/>
    <lineage>
        <taxon>Eukaryota</taxon>
        <taxon>Fungi</taxon>
        <taxon>Fungi incertae sedis</taxon>
        <taxon>Mucoromycota</taxon>
        <taxon>Mucoromycotina</taxon>
        <taxon>Endogonomycetes</taxon>
        <taxon>Endogonales</taxon>
        <taxon>Endogonaceae</taxon>
        <taxon>Jimgerdemannia</taxon>
    </lineage>
</organism>
<dbReference type="AlphaFoldDB" id="A0A433QDE4"/>
<feature type="transmembrane region" description="Helical" evidence="1">
    <location>
        <begin position="31"/>
        <end position="51"/>
    </location>
</feature>
<comment type="caution">
    <text evidence="2">The sequence shown here is derived from an EMBL/GenBank/DDBJ whole genome shotgun (WGS) entry which is preliminary data.</text>
</comment>
<keyword evidence="3" id="KW-1185">Reference proteome</keyword>
<reference evidence="2 3" key="1">
    <citation type="journal article" date="2018" name="New Phytol.">
        <title>Phylogenomics of Endogonaceae and evolution of mycorrhizas within Mucoromycota.</title>
        <authorList>
            <person name="Chang Y."/>
            <person name="Desiro A."/>
            <person name="Na H."/>
            <person name="Sandor L."/>
            <person name="Lipzen A."/>
            <person name="Clum A."/>
            <person name="Barry K."/>
            <person name="Grigoriev I.V."/>
            <person name="Martin F.M."/>
            <person name="Stajich J.E."/>
            <person name="Smith M.E."/>
            <person name="Bonito G."/>
            <person name="Spatafora J.W."/>
        </authorList>
    </citation>
    <scope>NUCLEOTIDE SEQUENCE [LARGE SCALE GENOMIC DNA]</scope>
    <source>
        <strain evidence="2 3">AD002</strain>
    </source>
</reference>
<evidence type="ECO:0000313" key="2">
    <source>
        <dbReference type="EMBL" id="RUS27798.1"/>
    </source>
</evidence>